<gene>
    <name evidence="1" type="ORF">V5R04_05740</name>
</gene>
<accession>A0AAU7DZM4</accession>
<reference evidence="1" key="1">
    <citation type="submission" date="2024-02" db="EMBL/GenBank/DDBJ databases">
        <title>Tomenella chthoni gen. nov. sp. nov., a member of the family Jonesiaceae isolated from bat guano.</title>
        <authorList>
            <person name="Miller S.L."/>
            <person name="King J."/>
            <person name="Sankaranarayanan K."/>
            <person name="Lawson P.A."/>
        </authorList>
    </citation>
    <scope>NUCLEOTIDE SEQUENCE</scope>
    <source>
        <strain evidence="1">BS-20</strain>
    </source>
</reference>
<protein>
    <submittedName>
        <fullName evidence="1">Uncharacterized protein</fullName>
    </submittedName>
</protein>
<organism evidence="1">
    <name type="scientific">Jonesiaceae bacterium BS-20</name>
    <dbReference type="NCBI Taxonomy" id="3120821"/>
    <lineage>
        <taxon>Bacteria</taxon>
        <taxon>Bacillati</taxon>
        <taxon>Actinomycetota</taxon>
        <taxon>Actinomycetes</taxon>
        <taxon>Micrococcales</taxon>
        <taxon>Jonesiaceae</taxon>
    </lineage>
</organism>
<dbReference type="EMBL" id="CP146203">
    <property type="protein sequence ID" value="XBH22722.1"/>
    <property type="molecule type" value="Genomic_DNA"/>
</dbReference>
<name>A0AAU7DZM4_9MICO</name>
<dbReference type="AlphaFoldDB" id="A0AAU7DZM4"/>
<evidence type="ECO:0000313" key="1">
    <source>
        <dbReference type="EMBL" id="XBH22722.1"/>
    </source>
</evidence>
<sequence length="57" mass="6879">MNLEHVTPSDLARELAIDAKRIRDFLRETYGLLKKRDEKRWLLTTAQADVVRRHFRE</sequence>
<proteinExistence type="predicted"/>